<organism evidence="1 2">
    <name type="scientific">Fomitopsis schrenkii</name>
    <name type="common">Brown rot fungus</name>
    <dbReference type="NCBI Taxonomy" id="2126942"/>
    <lineage>
        <taxon>Eukaryota</taxon>
        <taxon>Fungi</taxon>
        <taxon>Dikarya</taxon>
        <taxon>Basidiomycota</taxon>
        <taxon>Agaricomycotina</taxon>
        <taxon>Agaricomycetes</taxon>
        <taxon>Polyporales</taxon>
        <taxon>Fomitopsis</taxon>
    </lineage>
</organism>
<dbReference type="SUPFAM" id="SSF52047">
    <property type="entry name" value="RNI-like"/>
    <property type="match status" value="1"/>
</dbReference>
<reference evidence="1 2" key="1">
    <citation type="journal article" date="2012" name="Science">
        <title>The Paleozoic origin of enzymatic lignin decomposition reconstructed from 31 fungal genomes.</title>
        <authorList>
            <person name="Floudas D."/>
            <person name="Binder M."/>
            <person name="Riley R."/>
            <person name="Barry K."/>
            <person name="Blanchette R.A."/>
            <person name="Henrissat B."/>
            <person name="Martinez A.T."/>
            <person name="Otillar R."/>
            <person name="Spatafora J.W."/>
            <person name="Yadav J.S."/>
            <person name="Aerts A."/>
            <person name="Benoit I."/>
            <person name="Boyd A."/>
            <person name="Carlson A."/>
            <person name="Copeland A."/>
            <person name="Coutinho P.M."/>
            <person name="de Vries R.P."/>
            <person name="Ferreira P."/>
            <person name="Findley K."/>
            <person name="Foster B."/>
            <person name="Gaskell J."/>
            <person name="Glotzer D."/>
            <person name="Gorecki P."/>
            <person name="Heitman J."/>
            <person name="Hesse C."/>
            <person name="Hori C."/>
            <person name="Igarashi K."/>
            <person name="Jurgens J.A."/>
            <person name="Kallen N."/>
            <person name="Kersten P."/>
            <person name="Kohler A."/>
            <person name="Kuees U."/>
            <person name="Kumar T.K.A."/>
            <person name="Kuo A."/>
            <person name="LaButti K."/>
            <person name="Larrondo L.F."/>
            <person name="Lindquist E."/>
            <person name="Ling A."/>
            <person name="Lombard V."/>
            <person name="Lucas S."/>
            <person name="Lundell T."/>
            <person name="Martin R."/>
            <person name="McLaughlin D.J."/>
            <person name="Morgenstern I."/>
            <person name="Morin E."/>
            <person name="Murat C."/>
            <person name="Nagy L.G."/>
            <person name="Nolan M."/>
            <person name="Ohm R.A."/>
            <person name="Patyshakuliyeva A."/>
            <person name="Rokas A."/>
            <person name="Ruiz-Duenas F.J."/>
            <person name="Sabat G."/>
            <person name="Salamov A."/>
            <person name="Samejima M."/>
            <person name="Schmutz J."/>
            <person name="Slot J.C."/>
            <person name="St John F."/>
            <person name="Stenlid J."/>
            <person name="Sun H."/>
            <person name="Sun S."/>
            <person name="Syed K."/>
            <person name="Tsang A."/>
            <person name="Wiebenga A."/>
            <person name="Young D."/>
            <person name="Pisabarro A."/>
            <person name="Eastwood D.C."/>
            <person name="Martin F."/>
            <person name="Cullen D."/>
            <person name="Grigoriev I.V."/>
            <person name="Hibbett D.S."/>
        </authorList>
    </citation>
    <scope>NUCLEOTIDE SEQUENCE</scope>
    <source>
        <strain evidence="2">FP-58527</strain>
    </source>
</reference>
<dbReference type="InterPro" id="IPR032675">
    <property type="entry name" value="LRR_dom_sf"/>
</dbReference>
<dbReference type="Proteomes" id="UP000015241">
    <property type="component" value="Unassembled WGS sequence"/>
</dbReference>
<dbReference type="Gene3D" id="3.80.10.10">
    <property type="entry name" value="Ribonuclease Inhibitor"/>
    <property type="match status" value="1"/>
</dbReference>
<protein>
    <recommendedName>
        <fullName evidence="3">F-box domain-containing protein</fullName>
    </recommendedName>
</protein>
<evidence type="ECO:0008006" key="3">
    <source>
        <dbReference type="Google" id="ProtNLM"/>
    </source>
</evidence>
<proteinExistence type="predicted"/>
<dbReference type="OrthoDB" id="3222238at2759"/>
<evidence type="ECO:0000313" key="1">
    <source>
        <dbReference type="EMBL" id="EPS95771.1"/>
    </source>
</evidence>
<keyword evidence="2" id="KW-1185">Reference proteome</keyword>
<accession>S8DR81</accession>
<gene>
    <name evidence="1" type="ORF">FOMPIDRAFT_1053862</name>
</gene>
<sequence length="541" mass="60906">MNSIRSSSATEKALQAHDVLYEVFAHVKAQIDFSASQPEPNVDWRKTTLLSAALTCEAFRWPALKFLWQDVPSFDSLFYVLSSSIKVVHWYDKPRPVVSFMDGTWTTVSPITDRERERMRTYARFINTMCLRISYPIDSTVFRSLADAGLCAPLAPCLHTVYGEHGWHQMDEALILLGGSSFRKLELNLSHLSDRLGPRMPNILGRLCAAAPNIEKFAVSQHGHVTYSMCALASLKNLRVLDLSMVTGSICHHTDLIPALASLEHLEELSIPDTSDDRIAGSGTFVPCAGFTRLRKLGVIGGLSTLPMLFANLPDLRLKDLRFARLERRDLSFFHQIIQSCSHKQRLSIEVLHVHYISGSNRAVPLVPDISPLFKLPNIQEFSVAAQEVCLIDDAGFRAIGEAWPNLVSLNLQCYPLMETEPAAPTVHGIVMLMARCLNLRTISLPSIRLVRENRIVEPPFLVTGHRWLPHCYNLPDDWISGIDVGRLVDMLWPLFGVVYTEESNSSLKLFSDKWSIVLHEMALAQKEHQALRSRRMDMIA</sequence>
<dbReference type="AlphaFoldDB" id="S8DR81"/>
<evidence type="ECO:0000313" key="2">
    <source>
        <dbReference type="Proteomes" id="UP000015241"/>
    </source>
</evidence>
<name>S8DR81_FOMSC</name>
<dbReference type="EMBL" id="KE504200">
    <property type="protein sequence ID" value="EPS95771.1"/>
    <property type="molecule type" value="Genomic_DNA"/>
</dbReference>
<dbReference type="HOGENOM" id="CLU_021164_3_1_1"/>
<dbReference type="InParanoid" id="S8DR81"/>